<evidence type="ECO:0000313" key="3">
    <source>
        <dbReference type="EMBL" id="RED84133.1"/>
    </source>
</evidence>
<dbReference type="Pfam" id="PF26347">
    <property type="entry name" value="YtrI_sporulation"/>
    <property type="match status" value="1"/>
</dbReference>
<dbReference type="InterPro" id="IPR058620">
    <property type="entry name" value="YtrI_C"/>
</dbReference>
<name>A0A3D9KCV7_9BACL</name>
<sequence length="166" mass="19244">MRIPSFDRFQKFMQVMAFFVCGMIVGSAVYSALKNNIVDQIILENYELKEQADSLRKDLEMAHQVRKENVIRSIVAIFIHEPNDAETVDILTEKELKKRLKEDLDIFIGRSIYMINTDSTFARKLLNTKVYDQIEGQNYDVTIRTMLVVDGVLQVWVEAKKHLAGK</sequence>
<keyword evidence="1" id="KW-0812">Transmembrane</keyword>
<organism evidence="3 4">
    <name type="scientific">Cohnella phaseoli</name>
    <dbReference type="NCBI Taxonomy" id="456490"/>
    <lineage>
        <taxon>Bacteria</taxon>
        <taxon>Bacillati</taxon>
        <taxon>Bacillota</taxon>
        <taxon>Bacilli</taxon>
        <taxon>Bacillales</taxon>
        <taxon>Paenibacillaceae</taxon>
        <taxon>Cohnella</taxon>
    </lineage>
</organism>
<dbReference type="EMBL" id="QRDZ01000006">
    <property type="protein sequence ID" value="RED84133.1"/>
    <property type="molecule type" value="Genomic_DNA"/>
</dbReference>
<evidence type="ECO:0000256" key="1">
    <source>
        <dbReference type="SAM" id="Phobius"/>
    </source>
</evidence>
<dbReference type="RefSeq" id="WP_116060300.1">
    <property type="nucleotide sequence ID" value="NZ_QRDZ01000006.1"/>
</dbReference>
<keyword evidence="1" id="KW-1133">Transmembrane helix</keyword>
<keyword evidence="1" id="KW-0472">Membrane</keyword>
<keyword evidence="4" id="KW-1185">Reference proteome</keyword>
<feature type="domain" description="Sporulation membrane protein YtrI C-terminal" evidence="2">
    <location>
        <begin position="83"/>
        <end position="160"/>
    </location>
</feature>
<gene>
    <name evidence="3" type="ORF">DFP98_1063</name>
</gene>
<dbReference type="Proteomes" id="UP000256977">
    <property type="component" value="Unassembled WGS sequence"/>
</dbReference>
<evidence type="ECO:0000313" key="4">
    <source>
        <dbReference type="Proteomes" id="UP000256977"/>
    </source>
</evidence>
<protein>
    <recommendedName>
        <fullName evidence="2">Sporulation membrane protein YtrI C-terminal domain-containing protein</fullName>
    </recommendedName>
</protein>
<accession>A0A3D9KCV7</accession>
<comment type="caution">
    <text evidence="3">The sequence shown here is derived from an EMBL/GenBank/DDBJ whole genome shotgun (WGS) entry which is preliminary data.</text>
</comment>
<proteinExistence type="predicted"/>
<feature type="transmembrane region" description="Helical" evidence="1">
    <location>
        <begin position="12"/>
        <end position="33"/>
    </location>
</feature>
<dbReference type="OrthoDB" id="2655161at2"/>
<dbReference type="AlphaFoldDB" id="A0A3D9KCV7"/>
<evidence type="ECO:0000259" key="2">
    <source>
        <dbReference type="Pfam" id="PF26347"/>
    </source>
</evidence>
<reference evidence="3 4" key="1">
    <citation type="submission" date="2018-07" db="EMBL/GenBank/DDBJ databases">
        <title>Genomic Encyclopedia of Type Strains, Phase III (KMG-III): the genomes of soil and plant-associated and newly described type strains.</title>
        <authorList>
            <person name="Whitman W."/>
        </authorList>
    </citation>
    <scope>NUCLEOTIDE SEQUENCE [LARGE SCALE GENOMIC DNA]</scope>
    <source>
        <strain evidence="3 4">CECT 7287</strain>
    </source>
</reference>